<feature type="region of interest" description="Disordered" evidence="1">
    <location>
        <begin position="1"/>
        <end position="192"/>
    </location>
</feature>
<sequence length="761" mass="84682">MVETRPANATRHPGVHDLPQQLPAEVRQARRQAKKTKKKTKEDEAQRKAADREESYREVAEYEDNLARQTRTRAAAKKTGAQPEKGAPLEAKSKPAAKGKGKATEANKKTRKGRNTRASKEKTDTQDVDEANHVDEAGGNASSALSEVPSDIEVPQVAQVEEDEDEVLAEPSADEASEVELEKKKDKPSKTALREKIQTMRKEVPPVDVIAQTPKPGGSRVPINTGGNSSCYLPITMRLLLTEIVLHYHNVLTSLRDISTPRYFDDFTNKVDNAAWNLRNRTGSRSQSSRTSSTATSGTATSSLTASSAISTNSRAPGKRTSRGQPKLPPPSVVNEEESDSEIQAPAKKIKPTPSLSRKAGSNAEVNGTQARFKAPATKLPNASTRLSRILEDDSPIFTGFKPRLTAVNTTSSTTTTSKNVVFKMPSPPAVPTRARGGQSGPSQPMAASSVFVKKPLAGPPTAEQDEDIDMDQEVPLRRLQQSKGVRIRFDSDDDIEEPQERLRQSKGARIRSDDDSEDERQERPKQTKGVHINFTDDKDDFEDEYRPRYDFGDPQNPVTGHGRPGTMGYISPYTPRPKPYKLHKTSDPLNDLEEEVEQQAVASSPIKRGSRVPATAVLDFDNDSEEQDQVEADLVEQLHEHEDYPDPSQLHYDFEMAHIADTWDDAFVPEGDDKEGRISRDDEDEEENDDEDEENDDDDDDEQQQQQQQRQQRQQRQVNEHEVEEVEEVEEVAVTRRKKTKEGEKSKKSKDSDNGEKGSN</sequence>
<feature type="region of interest" description="Disordered" evidence="1">
    <location>
        <begin position="278"/>
        <end position="380"/>
    </location>
</feature>
<proteinExistence type="predicted"/>
<feature type="non-terminal residue" evidence="2">
    <location>
        <position position="1"/>
    </location>
</feature>
<protein>
    <submittedName>
        <fullName evidence="2">Uncharacterized protein</fullName>
    </submittedName>
</protein>
<feature type="compositionally biased region" description="Basic and acidic residues" evidence="1">
    <location>
        <begin position="118"/>
        <end position="136"/>
    </location>
</feature>
<reference evidence="2 3" key="1">
    <citation type="journal article" date="2012" name="Proc. Natl. Acad. Sci. U.S.A.">
        <title>Comparative genomics of Ceriporiopsis subvermispora and Phanerochaete chrysosporium provide insight into selective ligninolysis.</title>
        <authorList>
            <person name="Fernandez-Fueyo E."/>
            <person name="Ruiz-Duenas F.J."/>
            <person name="Ferreira P."/>
            <person name="Floudas D."/>
            <person name="Hibbett D.S."/>
            <person name="Canessa P."/>
            <person name="Larrondo L.F."/>
            <person name="James T.Y."/>
            <person name="Seelenfreund D."/>
            <person name="Lobos S."/>
            <person name="Polanco R."/>
            <person name="Tello M."/>
            <person name="Honda Y."/>
            <person name="Watanabe T."/>
            <person name="Watanabe T."/>
            <person name="Ryu J.S."/>
            <person name="Kubicek C.P."/>
            <person name="Schmoll M."/>
            <person name="Gaskell J."/>
            <person name="Hammel K.E."/>
            <person name="St John F.J."/>
            <person name="Vanden Wymelenberg A."/>
            <person name="Sabat G."/>
            <person name="Splinter BonDurant S."/>
            <person name="Syed K."/>
            <person name="Yadav J.S."/>
            <person name="Doddapaneni H."/>
            <person name="Subramanian V."/>
            <person name="Lavin J.L."/>
            <person name="Oguiza J.A."/>
            <person name="Perez G."/>
            <person name="Pisabarro A.G."/>
            <person name="Ramirez L."/>
            <person name="Santoyo F."/>
            <person name="Master E."/>
            <person name="Coutinho P.M."/>
            <person name="Henrissat B."/>
            <person name="Lombard V."/>
            <person name="Magnuson J.K."/>
            <person name="Kuees U."/>
            <person name="Hori C."/>
            <person name="Igarashi K."/>
            <person name="Samejima M."/>
            <person name="Held B.W."/>
            <person name="Barry K.W."/>
            <person name="LaButti K.M."/>
            <person name="Lapidus A."/>
            <person name="Lindquist E.A."/>
            <person name="Lucas S.M."/>
            <person name="Riley R."/>
            <person name="Salamov A.A."/>
            <person name="Hoffmeister D."/>
            <person name="Schwenk D."/>
            <person name="Hadar Y."/>
            <person name="Yarden O."/>
            <person name="de Vries R.P."/>
            <person name="Wiebenga A."/>
            <person name="Stenlid J."/>
            <person name="Eastwood D."/>
            <person name="Grigoriev I.V."/>
            <person name="Berka R.M."/>
            <person name="Blanchette R.A."/>
            <person name="Kersten P."/>
            <person name="Martinez A.T."/>
            <person name="Vicuna R."/>
            <person name="Cullen D."/>
        </authorList>
    </citation>
    <scope>NUCLEOTIDE SEQUENCE [LARGE SCALE GENOMIC DNA]</scope>
    <source>
        <strain evidence="2 3">B</strain>
    </source>
</reference>
<dbReference type="Proteomes" id="UP000016930">
    <property type="component" value="Unassembled WGS sequence"/>
</dbReference>
<feature type="compositionally biased region" description="Low complexity" evidence="1">
    <location>
        <begin position="279"/>
        <end position="314"/>
    </location>
</feature>
<feature type="compositionally biased region" description="Acidic residues" evidence="1">
    <location>
        <begin position="464"/>
        <end position="473"/>
    </location>
</feature>
<feature type="compositionally biased region" description="Basic residues" evidence="1">
    <location>
        <begin position="29"/>
        <end position="39"/>
    </location>
</feature>
<feature type="region of interest" description="Disordered" evidence="1">
    <location>
        <begin position="409"/>
        <end position="587"/>
    </location>
</feature>
<feature type="compositionally biased region" description="Low complexity" evidence="1">
    <location>
        <begin position="705"/>
        <end position="718"/>
    </location>
</feature>
<evidence type="ECO:0000256" key="1">
    <source>
        <dbReference type="SAM" id="MobiDB-lite"/>
    </source>
</evidence>
<dbReference type="HOGENOM" id="CLU_366641_0_0_1"/>
<dbReference type="EMBL" id="KB445804">
    <property type="protein sequence ID" value="EMD34080.1"/>
    <property type="molecule type" value="Genomic_DNA"/>
</dbReference>
<gene>
    <name evidence="2" type="ORF">CERSUDRAFT_98005</name>
</gene>
<evidence type="ECO:0000313" key="2">
    <source>
        <dbReference type="EMBL" id="EMD34080.1"/>
    </source>
</evidence>
<feature type="compositionally biased region" description="Acidic residues" evidence="1">
    <location>
        <begin position="682"/>
        <end position="704"/>
    </location>
</feature>
<feature type="region of interest" description="Disordered" evidence="1">
    <location>
        <begin position="664"/>
        <end position="761"/>
    </location>
</feature>
<feature type="compositionally biased region" description="Basic and acidic residues" evidence="1">
    <location>
        <begin position="742"/>
        <end position="761"/>
    </location>
</feature>
<feature type="compositionally biased region" description="Basic and acidic residues" evidence="1">
    <location>
        <begin position="40"/>
        <end position="60"/>
    </location>
</feature>
<organism evidence="2 3">
    <name type="scientific">Ceriporiopsis subvermispora (strain B)</name>
    <name type="common">White-rot fungus</name>
    <name type="synonym">Gelatoporia subvermispora</name>
    <dbReference type="NCBI Taxonomy" id="914234"/>
    <lineage>
        <taxon>Eukaryota</taxon>
        <taxon>Fungi</taxon>
        <taxon>Dikarya</taxon>
        <taxon>Basidiomycota</taxon>
        <taxon>Agaricomycotina</taxon>
        <taxon>Agaricomycetes</taxon>
        <taxon>Polyporales</taxon>
        <taxon>Gelatoporiaceae</taxon>
        <taxon>Gelatoporia</taxon>
    </lineage>
</organism>
<feature type="compositionally biased region" description="Acidic residues" evidence="1">
    <location>
        <begin position="160"/>
        <end position="179"/>
    </location>
</feature>
<dbReference type="AlphaFoldDB" id="M2QPI2"/>
<feature type="compositionally biased region" description="Basic and acidic residues" evidence="1">
    <location>
        <begin position="180"/>
        <end position="192"/>
    </location>
</feature>
<feature type="compositionally biased region" description="Acidic residues" evidence="1">
    <location>
        <begin position="723"/>
        <end position="732"/>
    </location>
</feature>
<evidence type="ECO:0000313" key="3">
    <source>
        <dbReference type="Proteomes" id="UP000016930"/>
    </source>
</evidence>
<name>M2QPI2_CERS8</name>
<accession>M2QPI2</accession>
<keyword evidence="3" id="KW-1185">Reference proteome</keyword>